<comment type="caution">
    <text evidence="3">The sequence shown here is derived from an EMBL/GenBank/DDBJ whole genome shotgun (WGS) entry which is preliminary data.</text>
</comment>
<keyword evidence="1" id="KW-0472">Membrane</keyword>
<name>A0AAW7YDH6_9GAMM</name>
<dbReference type="Proteomes" id="UP001170624">
    <property type="component" value="Unassembled WGS sequence"/>
</dbReference>
<sequence>MDMKRSHRLQKGVASIEFALGFIVLWFMTVMIMDIGLRNYTVAVVNFAASEATRDVKVRHFETESEFEKYFEEVLSENAFSLWGALNHDSELTVDMKQYPNIDALVGERQLMNQSIASAPIASYLITFNYKPLITLGDYTSFPIKREVIAVQEYGRRES</sequence>
<evidence type="ECO:0000313" key="4">
    <source>
        <dbReference type="Proteomes" id="UP001170624"/>
    </source>
</evidence>
<proteinExistence type="predicted"/>
<dbReference type="AlphaFoldDB" id="A0AAW7YDH6"/>
<feature type="transmembrane region" description="Helical" evidence="1">
    <location>
        <begin position="12"/>
        <end position="33"/>
    </location>
</feature>
<keyword evidence="1" id="KW-1133">Transmembrane helix</keyword>
<dbReference type="Pfam" id="PF07811">
    <property type="entry name" value="TadE"/>
    <property type="match status" value="1"/>
</dbReference>
<evidence type="ECO:0000256" key="1">
    <source>
        <dbReference type="SAM" id="Phobius"/>
    </source>
</evidence>
<protein>
    <submittedName>
        <fullName evidence="3">Pilus assembly protein</fullName>
    </submittedName>
</protein>
<dbReference type="EMBL" id="JAUOPU010000038">
    <property type="protein sequence ID" value="MDO6545072.1"/>
    <property type="molecule type" value="Genomic_DNA"/>
</dbReference>
<evidence type="ECO:0000313" key="3">
    <source>
        <dbReference type="EMBL" id="MDO6545072.1"/>
    </source>
</evidence>
<feature type="domain" description="TadE-like" evidence="2">
    <location>
        <begin position="12"/>
        <end position="54"/>
    </location>
</feature>
<evidence type="ECO:0000259" key="2">
    <source>
        <dbReference type="Pfam" id="PF07811"/>
    </source>
</evidence>
<gene>
    <name evidence="3" type="ORF">Q4568_21265</name>
</gene>
<organism evidence="3 4">
    <name type="scientific">Photobacterium sanguinicancri</name>
    <dbReference type="NCBI Taxonomy" id="875932"/>
    <lineage>
        <taxon>Bacteria</taxon>
        <taxon>Pseudomonadati</taxon>
        <taxon>Pseudomonadota</taxon>
        <taxon>Gammaproteobacteria</taxon>
        <taxon>Vibrionales</taxon>
        <taxon>Vibrionaceae</taxon>
        <taxon>Photobacterium</taxon>
    </lineage>
</organism>
<accession>A0AAW7YDH6</accession>
<reference evidence="3" key="1">
    <citation type="submission" date="2023-07" db="EMBL/GenBank/DDBJ databases">
        <title>Genome content predicts the carbon catabolic preferences of heterotrophic bacteria.</title>
        <authorList>
            <person name="Gralka M."/>
        </authorList>
    </citation>
    <scope>NUCLEOTIDE SEQUENCE</scope>
    <source>
        <strain evidence="3">G2M05</strain>
    </source>
</reference>
<dbReference type="InterPro" id="IPR012495">
    <property type="entry name" value="TadE-like_dom"/>
</dbReference>
<keyword evidence="1" id="KW-0812">Transmembrane</keyword>
<dbReference type="RefSeq" id="WP_303501513.1">
    <property type="nucleotide sequence ID" value="NZ_JAUOPU010000038.1"/>
</dbReference>